<protein>
    <recommendedName>
        <fullName evidence="13">KN motif and ankyrin repeat domain-containing protein 2</fullName>
    </recommendedName>
</protein>
<feature type="compositionally biased region" description="Low complexity" evidence="15">
    <location>
        <begin position="305"/>
        <end position="315"/>
    </location>
</feature>
<dbReference type="GeneTree" id="ENSGT00940000161012"/>
<reference evidence="16" key="3">
    <citation type="submission" date="2025-09" db="UniProtKB">
        <authorList>
            <consortium name="Ensembl"/>
        </authorList>
    </citation>
    <scope>IDENTIFICATION</scope>
</reference>
<feature type="region of interest" description="Disordered" evidence="15">
    <location>
        <begin position="139"/>
        <end position="182"/>
    </location>
</feature>
<feature type="region of interest" description="Disordered" evidence="15">
    <location>
        <begin position="416"/>
        <end position="601"/>
    </location>
</feature>
<dbReference type="GO" id="GO:0005739">
    <property type="term" value="C:mitochondrion"/>
    <property type="evidence" value="ECO:0007669"/>
    <property type="project" value="UniProtKB-SubCell"/>
</dbReference>
<keyword evidence="17" id="KW-1185">Reference proteome</keyword>
<evidence type="ECO:0000256" key="12">
    <source>
        <dbReference type="ARBA" id="ARBA00023163"/>
    </source>
</evidence>
<feature type="region of interest" description="Disordered" evidence="15">
    <location>
        <begin position="1"/>
        <end position="30"/>
    </location>
</feature>
<keyword evidence="10" id="KW-0175">Coiled coil</keyword>
<evidence type="ECO:0000256" key="10">
    <source>
        <dbReference type="ARBA" id="ARBA00023054"/>
    </source>
</evidence>
<evidence type="ECO:0000256" key="14">
    <source>
        <dbReference type="PROSITE-ProRule" id="PRU00023"/>
    </source>
</evidence>
<evidence type="ECO:0000256" key="9">
    <source>
        <dbReference type="ARBA" id="ARBA00023043"/>
    </source>
</evidence>
<evidence type="ECO:0000256" key="11">
    <source>
        <dbReference type="ARBA" id="ARBA00023128"/>
    </source>
</evidence>
<dbReference type="InterPro" id="IPR047184">
    <property type="entry name" value="KANK1-4"/>
</dbReference>
<dbReference type="SMART" id="SM00248">
    <property type="entry name" value="ANK"/>
    <property type="match status" value="5"/>
</dbReference>
<feature type="compositionally biased region" description="Polar residues" evidence="15">
    <location>
        <begin position="525"/>
        <end position="541"/>
    </location>
</feature>
<evidence type="ECO:0000256" key="2">
    <source>
        <dbReference type="ARBA" id="ARBA00004496"/>
    </source>
</evidence>
<dbReference type="PROSITE" id="PS50088">
    <property type="entry name" value="ANK_REPEAT"/>
    <property type="match status" value="2"/>
</dbReference>
<dbReference type="GO" id="GO:0070563">
    <property type="term" value="P:negative regulation of vitamin D receptor signaling pathway"/>
    <property type="evidence" value="ECO:0007669"/>
    <property type="project" value="Ensembl"/>
</dbReference>
<feature type="repeat" description="ANK" evidence="14">
    <location>
        <begin position="683"/>
        <end position="708"/>
    </location>
</feature>
<reference evidence="16" key="2">
    <citation type="submission" date="2025-08" db="UniProtKB">
        <authorList>
            <consortium name="Ensembl"/>
        </authorList>
    </citation>
    <scope>IDENTIFICATION</scope>
</reference>
<dbReference type="FunCoup" id="A0A2I3S7K8">
    <property type="interactions" value="1586"/>
</dbReference>
<evidence type="ECO:0000256" key="6">
    <source>
        <dbReference type="ARBA" id="ARBA00022703"/>
    </source>
</evidence>
<dbReference type="GO" id="GO:2000134">
    <property type="term" value="P:negative regulation of G1/S transition of mitotic cell cycle"/>
    <property type="evidence" value="ECO:0007669"/>
    <property type="project" value="Ensembl"/>
</dbReference>
<evidence type="ECO:0000256" key="7">
    <source>
        <dbReference type="ARBA" id="ARBA00022737"/>
    </source>
</evidence>
<keyword evidence="11" id="KW-0496">Mitochondrion</keyword>
<feature type="repeat" description="ANK" evidence="14">
    <location>
        <begin position="755"/>
        <end position="787"/>
    </location>
</feature>
<keyword evidence="5" id="KW-0597">Phosphoprotein</keyword>
<evidence type="ECO:0000256" key="4">
    <source>
        <dbReference type="ARBA" id="ARBA00022490"/>
    </source>
</evidence>
<sequence length="868" mass="92889">MAQVLHVPAPFPGTPGPASPPAFPAKDPDPPYSVETPYGYRLDLDFLKYVDDIEKGHTLRRVAVQRRPRLSSLPRGPGSWWTSTESLCSNASGDSRHSAYSYCGRGFYPQYGALETRGGFNPRVERTLLDARRRLEDQAATPTGLGSLTPSAAGSTASLVGVGLPPPTPRSSGLSTPVPPSAGHLAHVREQMAGALRKLRQLEEQVKLIPVLQVKLSVLQEEKRQLTVQLKSQKFLGHPTAGRGRSELCLDLPDPPEDPVALETRSVGTWVRERDLGMPDGEAALASKVAVLETQLKKALQELQAAQARQADPQPQAWPPPDSPVRVDTVRVVEGPREVEVVASTAAGAPAQRAQSLEPYGAGLRALAMPGRPESPPVFRSQEVVETMCPVPAAATSNVHMVKKISITERSCDGAAGLPEVPAESSSSPPGSEVASLTQPEKSTGRVPTQEPTHREPTRQAASQESEEAGGRDGAPGWTLIAPPLSSPPGGPPAGVRSIMKRKEEVADPTAHRRSLQFVGVNGGYESSSEDSSTAENISDNDSTENEAPEPRERVPSVAEAPQLRPAGMAAAKTSRQECQLSRESQHIPTAEGASGSNTEEEIRMELSPDLISACLALEKYLDNPNALTERELKVAYTTVLQEWLRLACRSDAHPELVRRHLVTFRAMSARLLDYVVNIADSNGNTALHYSVSHANFPVVQQLLDSGVCKVDKQNRAGYSPIMLTALATLKTQDDIETVLQLFRLGNVNAKASQAGQTALMLAVSHGRVDVVKALLACEADVNVQDDDGSTALMCACEHGHKEIAGLLLAVPSCDISLTDRDGSTALMVALDAGQSEIASMLYSRMNIKCSFAPMSDDESPTSSSAEE</sequence>
<gene>
    <name evidence="16 18" type="primary">KANK2</name>
</gene>
<dbReference type="Pfam" id="PF00023">
    <property type="entry name" value="Ank"/>
    <property type="match status" value="1"/>
</dbReference>
<dbReference type="GO" id="GO:0043069">
    <property type="term" value="P:negative regulation of programmed cell death"/>
    <property type="evidence" value="ECO:0007669"/>
    <property type="project" value="Ensembl"/>
</dbReference>
<feature type="compositionally biased region" description="Pro residues" evidence="15">
    <location>
        <begin position="9"/>
        <end position="23"/>
    </location>
</feature>
<proteinExistence type="predicted"/>
<dbReference type="PANTHER" id="PTHR24168">
    <property type="entry name" value="KN MOTIF AND ANKYRIN REPEAT DOMAIN-CONTAINING"/>
    <property type="match status" value="1"/>
</dbReference>
<dbReference type="GO" id="GO:0006915">
    <property type="term" value="P:apoptotic process"/>
    <property type="evidence" value="ECO:0007669"/>
    <property type="project" value="UniProtKB-KW"/>
</dbReference>
<dbReference type="InterPro" id="IPR002110">
    <property type="entry name" value="Ankyrin_rpt"/>
</dbReference>
<evidence type="ECO:0000313" key="16">
    <source>
        <dbReference type="Ensembl" id="ENSPTRP00000072958.1"/>
    </source>
</evidence>
<keyword evidence="8" id="KW-0805">Transcription regulation</keyword>
<name>A0A2I3S7K8_PANTR</name>
<dbReference type="GO" id="GO:0000122">
    <property type="term" value="P:negative regulation of transcription by RNA polymerase II"/>
    <property type="evidence" value="ECO:0007669"/>
    <property type="project" value="Ensembl"/>
</dbReference>
<evidence type="ECO:0000313" key="17">
    <source>
        <dbReference type="Proteomes" id="UP000002277"/>
    </source>
</evidence>
<feature type="region of interest" description="Disordered" evidence="15">
    <location>
        <begin position="305"/>
        <end position="325"/>
    </location>
</feature>
<dbReference type="Proteomes" id="UP000002277">
    <property type="component" value="Chromosome 19"/>
</dbReference>
<dbReference type="GO" id="GO:0035023">
    <property type="term" value="P:regulation of Rho protein signal transduction"/>
    <property type="evidence" value="ECO:0007669"/>
    <property type="project" value="Ensembl"/>
</dbReference>
<keyword evidence="4" id="KW-0963">Cytoplasm</keyword>
<evidence type="ECO:0000313" key="18">
    <source>
        <dbReference type="VGNC" id="VGNC:11142"/>
    </source>
</evidence>
<comment type="subcellular location">
    <subcellularLocation>
        <location evidence="2">Cytoplasm</location>
    </subcellularLocation>
    <subcellularLocation>
        <location evidence="1">Mitochondrion</location>
    </subcellularLocation>
</comment>
<dbReference type="InParanoid" id="A0A2I3S7K8"/>
<dbReference type="Ensembl" id="ENSPTRT00000109401.1">
    <property type="protein sequence ID" value="ENSPTRP00000072958.1"/>
    <property type="gene ID" value="ENSPTRG00000010492.6"/>
</dbReference>
<dbReference type="EMBL" id="AACZ04030690">
    <property type="status" value="NOT_ANNOTATED_CDS"/>
    <property type="molecule type" value="Genomic_DNA"/>
</dbReference>
<accession>A0A2I3S7K8</accession>
<evidence type="ECO:0000256" key="5">
    <source>
        <dbReference type="ARBA" id="ARBA00022553"/>
    </source>
</evidence>
<dbReference type="AlphaFoldDB" id="A0A2I3S7K8"/>
<evidence type="ECO:0000256" key="13">
    <source>
        <dbReference type="ARBA" id="ARBA00040277"/>
    </source>
</evidence>
<feature type="compositionally biased region" description="Polar residues" evidence="15">
    <location>
        <begin position="140"/>
        <end position="158"/>
    </location>
</feature>
<dbReference type="PANTHER" id="PTHR24168:SF0">
    <property type="entry name" value="KN MOTIF AND ANKYRIN REPEAT DOMAIN-CONTAINING PROTEIN 2"/>
    <property type="match status" value="1"/>
</dbReference>
<dbReference type="Gene3D" id="1.25.40.20">
    <property type="entry name" value="Ankyrin repeat-containing domain"/>
    <property type="match status" value="1"/>
</dbReference>
<dbReference type="GO" id="GO:0033147">
    <property type="term" value="P:negative regulation of intracellular estrogen receptor signaling pathway"/>
    <property type="evidence" value="ECO:0007669"/>
    <property type="project" value="Ensembl"/>
</dbReference>
<feature type="compositionally biased region" description="Polar residues" evidence="15">
    <location>
        <begin position="437"/>
        <end position="451"/>
    </location>
</feature>
<dbReference type="InterPro" id="IPR021939">
    <property type="entry name" value="KN_motif"/>
</dbReference>
<keyword evidence="12" id="KW-0804">Transcription</keyword>
<dbReference type="GO" id="GO:0072073">
    <property type="term" value="P:kidney epithelium development"/>
    <property type="evidence" value="ECO:0007669"/>
    <property type="project" value="Ensembl"/>
</dbReference>
<evidence type="ECO:0000256" key="1">
    <source>
        <dbReference type="ARBA" id="ARBA00004173"/>
    </source>
</evidence>
<dbReference type="Pfam" id="PF12796">
    <property type="entry name" value="Ank_2"/>
    <property type="match status" value="1"/>
</dbReference>
<dbReference type="Pfam" id="PF12075">
    <property type="entry name" value="KN_motif"/>
    <property type="match status" value="1"/>
</dbReference>
<keyword evidence="9 14" id="KW-0040">ANK repeat</keyword>
<dbReference type="FunFam" id="1.25.40.20:FF:000017">
    <property type="entry name" value="KN motif and ankyrin repeat domain-containing protein 1"/>
    <property type="match status" value="1"/>
</dbReference>
<dbReference type="VGNC" id="VGNC:11142">
    <property type="gene designation" value="KANK2"/>
</dbReference>
<keyword evidence="6" id="KW-0053">Apoptosis</keyword>
<dbReference type="InterPro" id="IPR036770">
    <property type="entry name" value="Ankyrin_rpt-contain_sf"/>
</dbReference>
<keyword evidence="7" id="KW-0677">Repeat</keyword>
<evidence type="ECO:0000256" key="8">
    <source>
        <dbReference type="ARBA" id="ARBA00023015"/>
    </source>
</evidence>
<evidence type="ECO:0000256" key="15">
    <source>
        <dbReference type="SAM" id="MobiDB-lite"/>
    </source>
</evidence>
<dbReference type="SUPFAM" id="SSF48403">
    <property type="entry name" value="Ankyrin repeat"/>
    <property type="match status" value="1"/>
</dbReference>
<feature type="compositionally biased region" description="Low complexity" evidence="15">
    <location>
        <begin position="419"/>
        <end position="436"/>
    </location>
</feature>
<dbReference type="PROSITE" id="PS50297">
    <property type="entry name" value="ANK_REP_REGION"/>
    <property type="match status" value="2"/>
</dbReference>
<keyword evidence="3" id="KW-0488">Methylation</keyword>
<dbReference type="GO" id="GO:0030837">
    <property type="term" value="P:negative regulation of actin filament polymerization"/>
    <property type="evidence" value="ECO:0007669"/>
    <property type="project" value="InterPro"/>
</dbReference>
<reference evidence="16 17" key="1">
    <citation type="journal article" date="2005" name="Nature">
        <title>Initial sequence of the chimpanzee genome and comparison with the human genome.</title>
        <authorList>
            <consortium name="Chimpanzee sequencing and analysis consortium"/>
        </authorList>
    </citation>
    <scope>NUCLEOTIDE SEQUENCE [LARGE SCALE GENOMIC DNA]</scope>
</reference>
<dbReference type="GO" id="GO:0008285">
    <property type="term" value="P:negative regulation of cell population proliferation"/>
    <property type="evidence" value="ECO:0007669"/>
    <property type="project" value="Ensembl"/>
</dbReference>
<dbReference type="Bgee" id="ENSPTRG00000010492">
    <property type="expression patterns" value="Expressed in colon and 22 other cell types or tissues"/>
</dbReference>
<organism evidence="16 17">
    <name type="scientific">Pan troglodytes</name>
    <name type="common">Chimpanzee</name>
    <dbReference type="NCBI Taxonomy" id="9598"/>
    <lineage>
        <taxon>Eukaryota</taxon>
        <taxon>Metazoa</taxon>
        <taxon>Chordata</taxon>
        <taxon>Craniata</taxon>
        <taxon>Vertebrata</taxon>
        <taxon>Euteleostomi</taxon>
        <taxon>Mammalia</taxon>
        <taxon>Eutheria</taxon>
        <taxon>Euarchontoglires</taxon>
        <taxon>Primates</taxon>
        <taxon>Haplorrhini</taxon>
        <taxon>Catarrhini</taxon>
        <taxon>Hominidae</taxon>
        <taxon>Pan</taxon>
    </lineage>
</organism>
<dbReference type="GO" id="GO:0090521">
    <property type="term" value="P:podocyte cell migration"/>
    <property type="evidence" value="ECO:0007669"/>
    <property type="project" value="Ensembl"/>
</dbReference>
<evidence type="ECO:0000256" key="3">
    <source>
        <dbReference type="ARBA" id="ARBA00022481"/>
    </source>
</evidence>